<gene>
    <name evidence="1" type="ORF">IWQ57_001043</name>
</gene>
<comment type="caution">
    <text evidence="1">The sequence shown here is derived from an EMBL/GenBank/DDBJ whole genome shotgun (WGS) entry which is preliminary data.</text>
</comment>
<evidence type="ECO:0000313" key="1">
    <source>
        <dbReference type="EMBL" id="KAJ2773968.1"/>
    </source>
</evidence>
<dbReference type="EMBL" id="JANBUJ010000153">
    <property type="protein sequence ID" value="KAJ2773968.1"/>
    <property type="molecule type" value="Genomic_DNA"/>
</dbReference>
<name>A0ACC1K617_9FUNG</name>
<accession>A0ACC1K617</accession>
<sequence>MQRAFRRGYTTVGFIAPMIAGRTGSQQPRLQTLAQLIPPLTHDLHKGDCGRVATIGGCEEYTGAPYFVASAALRLGSDIAHVVCERDAAGAIKGYSPDIIVNPYLRSTRNRDDLPADEAAGRIAALLGKMHAVAAGSGLGTDASILQDVRRAIGAARDRALAIVLDADALALVADTPDIIRGYRNAVLTPNAPEFARLAKALGVGAAAEAGGKELPMDEAAKQVAQRLGGVTVVCKGKADVITNGDRVFVCSEAGGLRRCGGQGDILTGALLAFLAWGERYKRRAWTVRPASDAIEDALVPMHAAFAACMLTRHASFLAYEECSRAVMSTSVLEQIDIAFDNKFEDLLKALRPSTA</sequence>
<reference evidence="1" key="1">
    <citation type="submission" date="2022-07" db="EMBL/GenBank/DDBJ databases">
        <title>Phylogenomic reconstructions and comparative analyses of Kickxellomycotina fungi.</title>
        <authorList>
            <person name="Reynolds N.K."/>
            <person name="Stajich J.E."/>
            <person name="Barry K."/>
            <person name="Grigoriev I.V."/>
            <person name="Crous P."/>
            <person name="Smith M.E."/>
        </authorList>
    </citation>
    <scope>NUCLEOTIDE SEQUENCE</scope>
    <source>
        <strain evidence="1">CBS 109366</strain>
    </source>
</reference>
<proteinExistence type="predicted"/>
<dbReference type="Proteomes" id="UP001140234">
    <property type="component" value="Unassembled WGS sequence"/>
</dbReference>
<protein>
    <submittedName>
        <fullName evidence="1">Uncharacterized protein</fullName>
    </submittedName>
</protein>
<organism evidence="1 2">
    <name type="scientific">Coemansia nantahalensis</name>
    <dbReference type="NCBI Taxonomy" id="2789366"/>
    <lineage>
        <taxon>Eukaryota</taxon>
        <taxon>Fungi</taxon>
        <taxon>Fungi incertae sedis</taxon>
        <taxon>Zoopagomycota</taxon>
        <taxon>Kickxellomycotina</taxon>
        <taxon>Kickxellomycetes</taxon>
        <taxon>Kickxellales</taxon>
        <taxon>Kickxellaceae</taxon>
        <taxon>Coemansia</taxon>
    </lineage>
</organism>
<evidence type="ECO:0000313" key="2">
    <source>
        <dbReference type="Proteomes" id="UP001140234"/>
    </source>
</evidence>
<keyword evidence="2" id="KW-1185">Reference proteome</keyword>